<organism evidence="1 2">
    <name type="scientific">Thanatephorus cucumeris (strain AG1-IB / isolate 7/3/14)</name>
    <name type="common">Lettuce bottom rot fungus</name>
    <name type="synonym">Rhizoctonia solani</name>
    <dbReference type="NCBI Taxonomy" id="1108050"/>
    <lineage>
        <taxon>Eukaryota</taxon>
        <taxon>Fungi</taxon>
        <taxon>Dikarya</taxon>
        <taxon>Basidiomycota</taxon>
        <taxon>Agaricomycotina</taxon>
        <taxon>Agaricomycetes</taxon>
        <taxon>Cantharellales</taxon>
        <taxon>Ceratobasidiaceae</taxon>
        <taxon>Rhizoctonia</taxon>
        <taxon>Rhizoctonia solani AG-1</taxon>
    </lineage>
</organism>
<evidence type="ECO:0000313" key="2">
    <source>
        <dbReference type="Proteomes" id="UP000059188"/>
    </source>
</evidence>
<dbReference type="AlphaFoldDB" id="A0A0B7FY82"/>
<keyword evidence="2" id="KW-1185">Reference proteome</keyword>
<protein>
    <submittedName>
        <fullName evidence="1">Uncharacterized protein</fullName>
    </submittedName>
</protein>
<evidence type="ECO:0000313" key="1">
    <source>
        <dbReference type="EMBL" id="CEL61198.1"/>
    </source>
</evidence>
<gene>
    <name evidence="1" type="ORF">RSOLAG1IB_09831</name>
</gene>
<accession>A0A0B7FY82</accession>
<proteinExistence type="predicted"/>
<sequence length="75" mass="7979">MINTYYIEVSNTISSGRPPSSLGGAAPVAPWVGVPPSQLPQPTRLPVLVVFLSLHPPYPPAAGIRPSVLFIQSHH</sequence>
<dbReference type="Proteomes" id="UP000059188">
    <property type="component" value="Unassembled WGS sequence"/>
</dbReference>
<dbReference type="EMBL" id="LN679151">
    <property type="protein sequence ID" value="CEL61198.1"/>
    <property type="molecule type" value="Genomic_DNA"/>
</dbReference>
<name>A0A0B7FY82_THACB</name>
<reference evidence="1 2" key="1">
    <citation type="submission" date="2014-11" db="EMBL/GenBank/DDBJ databases">
        <authorList>
            <person name="Wibberg Daniel"/>
        </authorList>
    </citation>
    <scope>NUCLEOTIDE SEQUENCE [LARGE SCALE GENOMIC DNA]</scope>
    <source>
        <strain evidence="1">Rhizoctonia solani AG1-IB 7/3/14</strain>
    </source>
</reference>